<dbReference type="PROSITE" id="PS51782">
    <property type="entry name" value="LYSM"/>
    <property type="match status" value="1"/>
</dbReference>
<feature type="compositionally biased region" description="Basic and acidic residues" evidence="1">
    <location>
        <begin position="276"/>
        <end position="304"/>
    </location>
</feature>
<evidence type="ECO:0000313" key="3">
    <source>
        <dbReference type="EMBL" id="OAD79797.1"/>
    </source>
</evidence>
<dbReference type="Gene3D" id="3.10.350.10">
    <property type="entry name" value="LysM domain"/>
    <property type="match status" value="1"/>
</dbReference>
<feature type="compositionally biased region" description="Acidic residues" evidence="1">
    <location>
        <begin position="218"/>
        <end position="230"/>
    </location>
</feature>
<sequence length="444" mass="51400">MVPQRFVERFRDIRTIKTQTHNLIHINYTDNNKPLYTYYARISQHLVTKNYNRIVCSKGAAVYNTRNKVSENFLYSNFLFAKLKAEILHTTPKAKILLLKIQEFIDPIPVALVLASTAASFPVDESCKKYHKSSSGENCDDVAKHYGVSVSSLRDWNKDLSKDKDDECHGWQEGKSYCVEGPRRINWWHQKRDNPPTDTSNSPGDTSDPPTSDKPGETPEDPENEFDPTDFEASRNYDPYYPYDPWRPPYGHGNGHYKREDAPVDSPPGEDSDPIEPPKNRPYVRRDDSEASDYGDKHPHEPWRSHFGKHRHDKRTPQPPWYPPPPPSPPWYSPPIYGPPRYEPPRYPFDPRYPYRPFDSEENGGDKAKEAGTVAGDDLKGSSKLAQPPGFGNHRGPYDYPWEPPRRGNDRDRDRDRDRKNNNNNNNNDHNRDRDSNRDNNRGN</sequence>
<evidence type="ECO:0000259" key="2">
    <source>
        <dbReference type="PROSITE" id="PS51782"/>
    </source>
</evidence>
<feature type="compositionally biased region" description="Basic and acidic residues" evidence="1">
    <location>
        <begin position="429"/>
        <end position="444"/>
    </location>
</feature>
<organism evidence="3 4">
    <name type="scientific">Phycomyces blakesleeanus (strain ATCC 8743b / DSM 1359 / FGSC 10004 / NBRC 33097 / NRRL 1555)</name>
    <dbReference type="NCBI Taxonomy" id="763407"/>
    <lineage>
        <taxon>Eukaryota</taxon>
        <taxon>Fungi</taxon>
        <taxon>Fungi incertae sedis</taxon>
        <taxon>Mucoromycota</taxon>
        <taxon>Mucoromycotina</taxon>
        <taxon>Mucoromycetes</taxon>
        <taxon>Mucorales</taxon>
        <taxon>Phycomycetaceae</taxon>
        <taxon>Phycomyces</taxon>
    </lineage>
</organism>
<name>A0A167QJI7_PHYB8</name>
<dbReference type="GeneID" id="29001297"/>
<gene>
    <name evidence="3" type="ORF">PHYBLDRAFT_58843</name>
</gene>
<dbReference type="RefSeq" id="XP_018297837.1">
    <property type="nucleotide sequence ID" value="XM_018440391.1"/>
</dbReference>
<dbReference type="AlphaFoldDB" id="A0A167QJI7"/>
<accession>A0A167QJI7</accession>
<proteinExistence type="predicted"/>
<feature type="compositionally biased region" description="Basic and acidic residues" evidence="1">
    <location>
        <begin position="404"/>
        <end position="421"/>
    </location>
</feature>
<reference evidence="4" key="1">
    <citation type="submission" date="2015-06" db="EMBL/GenBank/DDBJ databases">
        <title>Expansion of signal transduction pathways in fungi by whole-genome duplication.</title>
        <authorList>
            <consortium name="DOE Joint Genome Institute"/>
            <person name="Corrochano L.M."/>
            <person name="Kuo A."/>
            <person name="Marcet-Houben M."/>
            <person name="Polaino S."/>
            <person name="Salamov A."/>
            <person name="Villalobos J.M."/>
            <person name="Alvarez M.I."/>
            <person name="Avalos J."/>
            <person name="Benito E.P."/>
            <person name="Benoit I."/>
            <person name="Burger G."/>
            <person name="Camino L.P."/>
            <person name="Canovas D."/>
            <person name="Cerda-Olmedo E."/>
            <person name="Cheng J.-F."/>
            <person name="Dominguez A."/>
            <person name="Elias M."/>
            <person name="Eslava A.P."/>
            <person name="Glaser F."/>
            <person name="Grimwood J."/>
            <person name="Gutierrez G."/>
            <person name="Heitman J."/>
            <person name="Henrissat B."/>
            <person name="Iturriaga E.A."/>
            <person name="Lang B.F."/>
            <person name="Lavin J.L."/>
            <person name="Lee S."/>
            <person name="Li W."/>
            <person name="Lindquist E."/>
            <person name="Lopez-Garcia S."/>
            <person name="Luque E.M."/>
            <person name="Marcos A.T."/>
            <person name="Martin J."/>
            <person name="McCluskey K."/>
            <person name="Medina H.R."/>
            <person name="Miralles-Duran A."/>
            <person name="Miyazaki A."/>
            <person name="Munoz-Torres E."/>
            <person name="Oguiza J.A."/>
            <person name="Ohm R."/>
            <person name="Olmedo M."/>
            <person name="Orejas M."/>
            <person name="Ortiz-Castellanos L."/>
            <person name="Pisabarro A.G."/>
            <person name="Rodriguez-Romero J."/>
            <person name="Ruiz-Herrera J."/>
            <person name="Ruiz-Vazquez R."/>
            <person name="Sanz C."/>
            <person name="Schackwitz W."/>
            <person name="Schmutz J."/>
            <person name="Shahriari M."/>
            <person name="Shelest E."/>
            <person name="Silva-Franco F."/>
            <person name="Soanes D."/>
            <person name="Syed K."/>
            <person name="Tagua V.G."/>
            <person name="Talbot N.J."/>
            <person name="Thon M."/>
            <person name="De vries R.P."/>
            <person name="Wiebenga A."/>
            <person name="Yadav J.S."/>
            <person name="Braun E.L."/>
            <person name="Baker S."/>
            <person name="Garre V."/>
            <person name="Horwitz B."/>
            <person name="Torres-Martinez S."/>
            <person name="Idnurm A."/>
            <person name="Herrera-Estrella A."/>
            <person name="Gabaldon T."/>
            <person name="Grigoriev I.V."/>
        </authorList>
    </citation>
    <scope>NUCLEOTIDE SEQUENCE [LARGE SCALE GENOMIC DNA]</scope>
    <source>
        <strain evidence="4">NRRL 1555(-)</strain>
    </source>
</reference>
<evidence type="ECO:0000256" key="1">
    <source>
        <dbReference type="SAM" id="MobiDB-lite"/>
    </source>
</evidence>
<dbReference type="InParanoid" id="A0A167QJI7"/>
<protein>
    <recommendedName>
        <fullName evidence="2">LysM domain-containing protein</fullName>
    </recommendedName>
</protein>
<feature type="compositionally biased region" description="Pro residues" evidence="1">
    <location>
        <begin position="317"/>
        <end position="348"/>
    </location>
</feature>
<evidence type="ECO:0000313" key="4">
    <source>
        <dbReference type="Proteomes" id="UP000077315"/>
    </source>
</evidence>
<dbReference type="Proteomes" id="UP000077315">
    <property type="component" value="Unassembled WGS sequence"/>
</dbReference>
<dbReference type="EMBL" id="KV440972">
    <property type="protein sequence ID" value="OAD79797.1"/>
    <property type="molecule type" value="Genomic_DNA"/>
</dbReference>
<feature type="compositionally biased region" description="Polar residues" evidence="1">
    <location>
        <begin position="196"/>
        <end position="210"/>
    </location>
</feature>
<dbReference type="CDD" id="cd00118">
    <property type="entry name" value="LysM"/>
    <property type="match status" value="1"/>
</dbReference>
<dbReference type="VEuPathDB" id="FungiDB:PHYBLDRAFT_58843"/>
<dbReference type="InterPro" id="IPR036779">
    <property type="entry name" value="LysM_dom_sf"/>
</dbReference>
<dbReference type="OrthoDB" id="5985073at2759"/>
<keyword evidence="4" id="KW-1185">Reference proteome</keyword>
<feature type="region of interest" description="Disordered" evidence="1">
    <location>
        <begin position="188"/>
        <end position="444"/>
    </location>
</feature>
<dbReference type="InterPro" id="IPR018392">
    <property type="entry name" value="LysM"/>
</dbReference>
<feature type="domain" description="LysM" evidence="2">
    <location>
        <begin position="129"/>
        <end position="179"/>
    </location>
</feature>